<dbReference type="EMBL" id="JBBJBU010000004">
    <property type="protein sequence ID" value="KAK7205814.1"/>
    <property type="molecule type" value="Genomic_DNA"/>
</dbReference>
<dbReference type="SMART" id="SM00847">
    <property type="entry name" value="HA2"/>
    <property type="match status" value="1"/>
</dbReference>
<dbReference type="InterPro" id="IPR011709">
    <property type="entry name" value="DEAD-box_helicase_OB_fold"/>
</dbReference>
<dbReference type="InterPro" id="IPR007502">
    <property type="entry name" value="Helicase-assoc_dom"/>
</dbReference>
<dbReference type="Pfam" id="PF00270">
    <property type="entry name" value="DEAD"/>
    <property type="match status" value="1"/>
</dbReference>
<reference evidence="8 9" key="1">
    <citation type="submission" date="2024-03" db="EMBL/GenBank/DDBJ databases">
        <title>Genome-scale model development and genomic sequencing of the oleaginous clade Lipomyces.</title>
        <authorList>
            <consortium name="Lawrence Berkeley National Laboratory"/>
            <person name="Czajka J.J."/>
            <person name="Han Y."/>
            <person name="Kim J."/>
            <person name="Mondo S.J."/>
            <person name="Hofstad B.A."/>
            <person name="Robles A."/>
            <person name="Haridas S."/>
            <person name="Riley R."/>
            <person name="LaButti K."/>
            <person name="Pangilinan J."/>
            <person name="Andreopoulos W."/>
            <person name="Lipzen A."/>
            <person name="Yan J."/>
            <person name="Wang M."/>
            <person name="Ng V."/>
            <person name="Grigoriev I.V."/>
            <person name="Spatafora J.W."/>
            <person name="Magnuson J.K."/>
            <person name="Baker S.E."/>
            <person name="Pomraning K.R."/>
        </authorList>
    </citation>
    <scope>NUCLEOTIDE SEQUENCE [LARGE SCALE GENOMIC DNA]</scope>
    <source>
        <strain evidence="8 9">Phaff 52-87</strain>
    </source>
</reference>
<dbReference type="Gene3D" id="1.20.120.1080">
    <property type="match status" value="1"/>
</dbReference>
<dbReference type="PROSITE" id="PS00690">
    <property type="entry name" value="DEAH_ATP_HELICASE"/>
    <property type="match status" value="1"/>
</dbReference>
<feature type="region of interest" description="Disordered" evidence="5">
    <location>
        <begin position="1"/>
        <end position="27"/>
    </location>
</feature>
<name>A0ABR1F7I6_9ASCO</name>
<dbReference type="InterPro" id="IPR027417">
    <property type="entry name" value="P-loop_NTPase"/>
</dbReference>
<evidence type="ECO:0000313" key="8">
    <source>
        <dbReference type="EMBL" id="KAK7205814.1"/>
    </source>
</evidence>
<dbReference type="PANTHER" id="PTHR18934">
    <property type="entry name" value="ATP-DEPENDENT RNA HELICASE"/>
    <property type="match status" value="1"/>
</dbReference>
<evidence type="ECO:0000256" key="1">
    <source>
        <dbReference type="ARBA" id="ARBA00012552"/>
    </source>
</evidence>
<dbReference type="SMART" id="SM00490">
    <property type="entry name" value="HELICc"/>
    <property type="match status" value="1"/>
</dbReference>
<evidence type="ECO:0000256" key="3">
    <source>
        <dbReference type="ARBA" id="ARBA00022801"/>
    </source>
</evidence>
<dbReference type="Gene3D" id="3.40.50.300">
    <property type="entry name" value="P-loop containing nucleotide triphosphate hydrolases"/>
    <property type="match status" value="2"/>
</dbReference>
<dbReference type="PROSITE" id="PS51194">
    <property type="entry name" value="HELICASE_CTER"/>
    <property type="match status" value="1"/>
</dbReference>
<dbReference type="RefSeq" id="XP_064768847.1">
    <property type="nucleotide sequence ID" value="XM_064909649.1"/>
</dbReference>
<proteinExistence type="predicted"/>
<dbReference type="Pfam" id="PF04408">
    <property type="entry name" value="WHD_HA2"/>
    <property type="match status" value="1"/>
</dbReference>
<keyword evidence="8" id="KW-0347">Helicase</keyword>
<evidence type="ECO:0000256" key="2">
    <source>
        <dbReference type="ARBA" id="ARBA00022741"/>
    </source>
</evidence>
<dbReference type="PANTHER" id="PTHR18934:SF136">
    <property type="entry name" value="ATP-DEPENDENT RNA HELICASE DHX35-RELATED"/>
    <property type="match status" value="1"/>
</dbReference>
<keyword evidence="3" id="KW-0378">Hydrolase</keyword>
<gene>
    <name evidence="8" type="ORF">BZA70DRAFT_143217</name>
</gene>
<dbReference type="InterPro" id="IPR011545">
    <property type="entry name" value="DEAD/DEAH_box_helicase_dom"/>
</dbReference>
<feature type="domain" description="Helicase C-terminal" evidence="7">
    <location>
        <begin position="254"/>
        <end position="429"/>
    </location>
</feature>
<keyword evidence="2" id="KW-0547">Nucleotide-binding</keyword>
<evidence type="ECO:0000256" key="4">
    <source>
        <dbReference type="ARBA" id="ARBA00022840"/>
    </source>
</evidence>
<evidence type="ECO:0000313" key="9">
    <source>
        <dbReference type="Proteomes" id="UP001498771"/>
    </source>
</evidence>
<dbReference type="GeneID" id="90035161"/>
<dbReference type="InterPro" id="IPR014001">
    <property type="entry name" value="Helicase_ATP-bd"/>
</dbReference>
<dbReference type="Pfam" id="PF07717">
    <property type="entry name" value="OB_NTP_bind"/>
    <property type="match status" value="1"/>
</dbReference>
<protein>
    <recommendedName>
        <fullName evidence="1">RNA helicase</fullName>
        <ecNumber evidence="1">3.6.4.13</ecNumber>
    </recommendedName>
</protein>
<dbReference type="EC" id="3.6.4.13" evidence="1"/>
<sequence>MSRFSGVEFAPASSKRDEDDIDSSDDDLDDSLYTGLRTASVSPEFKRASVKMQREMLPIFAHRESLLYLIESSQVVVLIGHTGSGKSTQMTQYLYEAGWTDHDKLIACTQPRKLAASSVAARVATEIGCRLGETVGYSIRFEDVTSPETRIKYMTDGMLLREILIDPLLSRYSVIMIDEAHERSTYTDILICVLKKIIKRRRDLRVIISSATLQADEFVNFFGSGTKIISIEGRMHPVDLLYLTEPTENYVEKTIETIFSIHANEPAGDILAFLTGREEITQVIQAIYDRQDTLPASAPRLLILPLYAGLSQEHQQRIFDPTPDGTRKIIISTNIAEASVTIDGIVYVIDCGFVKLRAYDPELKMDSLVVTPASKASATQRAGRAGRTRNGKCFRLYTEAAYDQLAETTPPELQRTNLAGPLLQLKALGIDNLARLDMLSPPPVELVVDALELLFNLGALDDYAKLTKPLGERLAELPLDPMLGKILLQAQNFGCVNQMLTIAAMMSVDNIFYYPENNRRAAQEQHAKFIVAEGDLLSYFNVYQAFTLRGKQSSKWAHERFLNYKALVQAVSIRAQLARYLTKLGVSIPSSAAAVSPETVVKCIVSGYFPNAAKMQPDGSLRLLSGDNGSSSSSTDGKSTVWIHPTSVMFSRSAEWVVFSQIVKMGKKTYINGVTKIDRDWLLEAAPRFYQVTKQR</sequence>
<keyword evidence="9" id="KW-1185">Reference proteome</keyword>
<dbReference type="SMART" id="SM00487">
    <property type="entry name" value="DEXDc"/>
    <property type="match status" value="1"/>
</dbReference>
<evidence type="ECO:0000259" key="7">
    <source>
        <dbReference type="PROSITE" id="PS51194"/>
    </source>
</evidence>
<dbReference type="InterPro" id="IPR048333">
    <property type="entry name" value="HA2_WH"/>
</dbReference>
<dbReference type="InterPro" id="IPR001650">
    <property type="entry name" value="Helicase_C-like"/>
</dbReference>
<dbReference type="Proteomes" id="UP001498771">
    <property type="component" value="Unassembled WGS sequence"/>
</dbReference>
<comment type="caution">
    <text evidence="8">The sequence shown here is derived from an EMBL/GenBank/DDBJ whole genome shotgun (WGS) entry which is preliminary data.</text>
</comment>
<dbReference type="GO" id="GO:0004386">
    <property type="term" value="F:helicase activity"/>
    <property type="evidence" value="ECO:0007669"/>
    <property type="project" value="UniProtKB-KW"/>
</dbReference>
<dbReference type="InterPro" id="IPR002464">
    <property type="entry name" value="DNA/RNA_helicase_DEAH_CS"/>
</dbReference>
<dbReference type="CDD" id="cd18791">
    <property type="entry name" value="SF2_C_RHA"/>
    <property type="match status" value="1"/>
</dbReference>
<evidence type="ECO:0000256" key="5">
    <source>
        <dbReference type="SAM" id="MobiDB-lite"/>
    </source>
</evidence>
<dbReference type="Pfam" id="PF21010">
    <property type="entry name" value="HA2_C"/>
    <property type="match status" value="1"/>
</dbReference>
<feature type="domain" description="Helicase ATP-binding" evidence="6">
    <location>
        <begin position="67"/>
        <end position="231"/>
    </location>
</feature>
<keyword evidence="4" id="KW-0067">ATP-binding</keyword>
<dbReference type="PROSITE" id="PS51192">
    <property type="entry name" value="HELICASE_ATP_BIND_1"/>
    <property type="match status" value="1"/>
</dbReference>
<dbReference type="SUPFAM" id="SSF52540">
    <property type="entry name" value="P-loop containing nucleoside triphosphate hydrolases"/>
    <property type="match status" value="1"/>
</dbReference>
<dbReference type="Pfam" id="PF00271">
    <property type="entry name" value="Helicase_C"/>
    <property type="match status" value="1"/>
</dbReference>
<organism evidence="8 9">
    <name type="scientific">Myxozyma melibiosi</name>
    <dbReference type="NCBI Taxonomy" id="54550"/>
    <lineage>
        <taxon>Eukaryota</taxon>
        <taxon>Fungi</taxon>
        <taxon>Dikarya</taxon>
        <taxon>Ascomycota</taxon>
        <taxon>Saccharomycotina</taxon>
        <taxon>Lipomycetes</taxon>
        <taxon>Lipomycetales</taxon>
        <taxon>Lipomycetaceae</taxon>
        <taxon>Myxozyma</taxon>
    </lineage>
</organism>
<accession>A0ABR1F7I6</accession>
<evidence type="ECO:0000259" key="6">
    <source>
        <dbReference type="PROSITE" id="PS51192"/>
    </source>
</evidence>